<feature type="region of interest" description="Disordered" evidence="1">
    <location>
        <begin position="36"/>
        <end position="58"/>
    </location>
</feature>
<comment type="caution">
    <text evidence="2">The sequence shown here is derived from an EMBL/GenBank/DDBJ whole genome shotgun (WGS) entry which is preliminary data.</text>
</comment>
<sequence>MPPCVVLQKKWLLLTNTFVLRRRRFASSLLRNRHPHYGVSSRKEAPPRAWEIEQRRGC</sequence>
<evidence type="ECO:0000256" key="1">
    <source>
        <dbReference type="SAM" id="MobiDB-lite"/>
    </source>
</evidence>
<accession>A0A835SB52</accession>
<evidence type="ECO:0000313" key="3">
    <source>
        <dbReference type="Proteomes" id="UP000639772"/>
    </source>
</evidence>
<evidence type="ECO:0000313" key="2">
    <source>
        <dbReference type="EMBL" id="KAG0503745.1"/>
    </source>
</evidence>
<protein>
    <submittedName>
        <fullName evidence="2">Uncharacterized protein</fullName>
    </submittedName>
</protein>
<proteinExistence type="predicted"/>
<dbReference type="EMBL" id="JADCNM010000001">
    <property type="protein sequence ID" value="KAG0503745.1"/>
    <property type="molecule type" value="Genomic_DNA"/>
</dbReference>
<dbReference type="Proteomes" id="UP000639772">
    <property type="component" value="Chromosome 1"/>
</dbReference>
<feature type="compositionally biased region" description="Basic and acidic residues" evidence="1">
    <location>
        <begin position="41"/>
        <end position="58"/>
    </location>
</feature>
<gene>
    <name evidence="2" type="ORF">HPP92_003817</name>
</gene>
<reference evidence="2 3" key="1">
    <citation type="journal article" date="2020" name="Nat. Food">
        <title>A phased Vanilla planifolia genome enables genetic improvement of flavour and production.</title>
        <authorList>
            <person name="Hasing T."/>
            <person name="Tang H."/>
            <person name="Brym M."/>
            <person name="Khazi F."/>
            <person name="Huang T."/>
            <person name="Chambers A.H."/>
        </authorList>
    </citation>
    <scope>NUCLEOTIDE SEQUENCE [LARGE SCALE GENOMIC DNA]</scope>
    <source>
        <tissue evidence="2">Leaf</tissue>
    </source>
</reference>
<name>A0A835SB52_VANPL</name>
<dbReference type="AlphaFoldDB" id="A0A835SB52"/>
<organism evidence="2 3">
    <name type="scientific">Vanilla planifolia</name>
    <name type="common">Vanilla</name>
    <dbReference type="NCBI Taxonomy" id="51239"/>
    <lineage>
        <taxon>Eukaryota</taxon>
        <taxon>Viridiplantae</taxon>
        <taxon>Streptophyta</taxon>
        <taxon>Embryophyta</taxon>
        <taxon>Tracheophyta</taxon>
        <taxon>Spermatophyta</taxon>
        <taxon>Magnoliopsida</taxon>
        <taxon>Liliopsida</taxon>
        <taxon>Asparagales</taxon>
        <taxon>Orchidaceae</taxon>
        <taxon>Vanilloideae</taxon>
        <taxon>Vanilleae</taxon>
        <taxon>Vanilla</taxon>
    </lineage>
</organism>